<evidence type="ECO:0000256" key="1">
    <source>
        <dbReference type="ARBA" id="ARBA00004477"/>
    </source>
</evidence>
<keyword evidence="4 11" id="KW-0328">Glycosyltransferase</keyword>
<dbReference type="STRING" id="988480.A0A075AR80"/>
<evidence type="ECO:0000313" key="13">
    <source>
        <dbReference type="Proteomes" id="UP000030755"/>
    </source>
</evidence>
<accession>A0A075AR80</accession>
<dbReference type="EMBL" id="KE561117">
    <property type="protein sequence ID" value="EPZ32743.1"/>
    <property type="molecule type" value="Genomic_DNA"/>
</dbReference>
<reference evidence="12 13" key="1">
    <citation type="journal article" date="2013" name="Curr. Biol.">
        <title>Shared signatures of parasitism and phylogenomics unite Cryptomycota and microsporidia.</title>
        <authorList>
            <person name="James T.Y."/>
            <person name="Pelin A."/>
            <person name="Bonen L."/>
            <person name="Ahrendt S."/>
            <person name="Sain D."/>
            <person name="Corradi N."/>
            <person name="Stajich J.E."/>
        </authorList>
    </citation>
    <scope>NUCLEOTIDE SEQUENCE [LARGE SCALE GENOMIC DNA]</scope>
    <source>
        <strain evidence="12 13">CSF55</strain>
    </source>
</reference>
<dbReference type="AlphaFoldDB" id="A0A075AR80"/>
<name>A0A075AR80_ROZAC</name>
<feature type="transmembrane region" description="Helical" evidence="11">
    <location>
        <begin position="234"/>
        <end position="254"/>
    </location>
</feature>
<dbReference type="PANTHER" id="PTHR12413">
    <property type="entry name" value="DOLICHYL GLYCOSYLTRANSFERASE"/>
    <property type="match status" value="1"/>
</dbReference>
<proteinExistence type="inferred from homology"/>
<feature type="transmembrane region" description="Helical" evidence="11">
    <location>
        <begin position="326"/>
        <end position="347"/>
    </location>
</feature>
<evidence type="ECO:0000256" key="7">
    <source>
        <dbReference type="ARBA" id="ARBA00022824"/>
    </source>
</evidence>
<protein>
    <recommendedName>
        <fullName evidence="11">Alpha-1,3-glucosyltransferase</fullName>
        <ecNumber evidence="11">2.4.1.-</ecNumber>
    </recommendedName>
</protein>
<keyword evidence="13" id="KW-1185">Reference proteome</keyword>
<feature type="transmembrane region" description="Helical" evidence="11">
    <location>
        <begin position="519"/>
        <end position="542"/>
    </location>
</feature>
<evidence type="ECO:0000256" key="2">
    <source>
        <dbReference type="ARBA" id="ARBA00004922"/>
    </source>
</evidence>
<dbReference type="InterPro" id="IPR004856">
    <property type="entry name" value="Glyco_trans_ALG6/ALG8"/>
</dbReference>
<feature type="transmembrane region" description="Helical" evidence="11">
    <location>
        <begin position="368"/>
        <end position="389"/>
    </location>
</feature>
<evidence type="ECO:0000256" key="3">
    <source>
        <dbReference type="ARBA" id="ARBA00008715"/>
    </source>
</evidence>
<dbReference type="PANTHER" id="PTHR12413:SF2">
    <property type="entry name" value="DOLICHYL PYROPHOSPHATE GLC1MAN9GLCNAC2 ALPHA-1,3-GLUCOSYLTRANSFERASE-RELATED"/>
    <property type="match status" value="1"/>
</dbReference>
<dbReference type="GO" id="GO:0005789">
    <property type="term" value="C:endoplasmic reticulum membrane"/>
    <property type="evidence" value="ECO:0007669"/>
    <property type="project" value="UniProtKB-SubCell"/>
</dbReference>
<keyword evidence="9 11" id="KW-0472">Membrane</keyword>
<comment type="pathway">
    <text evidence="2 11">Protein modification; protein glycosylation.</text>
</comment>
<gene>
    <name evidence="12" type="ORF">O9G_000818</name>
</gene>
<dbReference type="OMA" id="YHSTDFD"/>
<comment type="similarity">
    <text evidence="3 11">Belongs to the ALG6/ALG8 glucosyltransferase family.</text>
</comment>
<feature type="transmembrane region" description="Helical" evidence="11">
    <location>
        <begin position="206"/>
        <end position="222"/>
    </location>
</feature>
<dbReference type="Proteomes" id="UP000030755">
    <property type="component" value="Unassembled WGS sequence"/>
</dbReference>
<feature type="transmembrane region" description="Helical" evidence="11">
    <location>
        <begin position="409"/>
        <end position="431"/>
    </location>
</feature>
<comment type="subcellular location">
    <subcellularLocation>
        <location evidence="1 11">Endoplasmic reticulum membrane</location>
        <topology evidence="1 11">Multi-pass membrane protein</topology>
    </subcellularLocation>
</comment>
<comment type="catalytic activity">
    <reaction evidence="10">
        <text>an alpha-D-Glc-(1-&gt;3)-alpha-D-Man-(1-&gt;2)-alpha-D-Man-(1-&gt;2)-alpha-D-Man-(1-&gt;3)-[alpha-D-Man-(1-&gt;2)-alpha-D-Man-(1-&gt;3)-[alpha-D-Man-(1-&gt;2)-alpha-D-Man-(1-&gt;6)]-alpha-D-Man-(1-&gt;6)]-beta-D-Man-(1-&gt;4)-beta-D-GlcNAc-(1-&gt;4)-alpha-D-GlcNAc-diphospho-di-trans,poly-cis-dolichol + a di-trans,poly-cis-dolichyl beta-D-glucosyl phosphate = an alpha-D-Glc-(1-&gt;3)-alpha-D-Glc-(1-&gt;3)-alpha-D-Man-(1-&gt;2)-alpha-D-Man-(1-&gt;2)-alpha-D-Man-(1-&gt;3)-[alpha-D-Man-(1-&gt;2)-alpha-D-Man-(1-&gt;3)-[alpha-D-Man-(1-&gt;2)-alpha-D-Man-(1-&gt;6)]-alpha-D-Man-(1-&gt;6)]-beta-D-Man-(1-&gt;4)-beta-D-GlcNAc-(1-&gt;4)-alpha-D-GlcNAc-diphospho-di-trans,poly-cis-dolichol + a di-trans,poly-cis-dolichyl phosphate + H(+)</text>
        <dbReference type="Rhea" id="RHEA:31307"/>
        <dbReference type="Rhea" id="RHEA-COMP:19498"/>
        <dbReference type="Rhea" id="RHEA-COMP:19502"/>
        <dbReference type="Rhea" id="RHEA-COMP:19521"/>
        <dbReference type="Rhea" id="RHEA-COMP:19522"/>
        <dbReference type="ChEBI" id="CHEBI:15378"/>
        <dbReference type="ChEBI" id="CHEBI:57525"/>
        <dbReference type="ChEBI" id="CHEBI:57683"/>
        <dbReference type="ChEBI" id="CHEBI:132521"/>
        <dbReference type="ChEBI" id="CHEBI:132522"/>
        <dbReference type="EC" id="2.4.1.265"/>
    </reaction>
    <physiologicalReaction direction="left-to-right" evidence="10">
        <dbReference type="Rhea" id="RHEA:31308"/>
    </physiologicalReaction>
</comment>
<dbReference type="HOGENOM" id="CLU_022045_1_1_1"/>
<dbReference type="GO" id="GO:0006488">
    <property type="term" value="P:dolichol-linked oligosaccharide biosynthetic process"/>
    <property type="evidence" value="ECO:0007669"/>
    <property type="project" value="EnsemblFungi"/>
</dbReference>
<dbReference type="Pfam" id="PF03155">
    <property type="entry name" value="Alg6_Alg8"/>
    <property type="match status" value="2"/>
</dbReference>
<feature type="transmembrane region" description="Helical" evidence="11">
    <location>
        <begin position="494"/>
        <end position="513"/>
    </location>
</feature>
<feature type="transmembrane region" description="Helical" evidence="11">
    <location>
        <begin position="465"/>
        <end position="482"/>
    </location>
</feature>
<feature type="transmembrane region" description="Helical" evidence="11">
    <location>
        <begin position="286"/>
        <end position="306"/>
    </location>
</feature>
<evidence type="ECO:0000256" key="8">
    <source>
        <dbReference type="ARBA" id="ARBA00022989"/>
    </source>
</evidence>
<sequence length="556" mass="65200">MIVRVYLTSVALKLLAIPSYFSTDFEVHRHWLALTSTLPWTQWYTDKSSEWTMDYPPFFAWFEYILGKLCQFSFCIKNQWGNSLTEIQNITPIYNQSVSFDGFVWNEWYRNSVNILKHNVNVCFTHNGLEKNGPQFMNLSALNNSDWDGIIFQRMSVIFTDVFLIYSIWHLQKSLGTHTRKNILPAFILLSPGLFFLDNIHFQYNGFLFSFFFMSLSFIIRVSHERKVKQKNYLASALYYLILVNLKHIFLYLAPAYGILYLRAYVRIPSISSISFIFKSFSFYKLLFLTLSIFGVSLGPFAYHGLLSKVLERLFPFGRGITHAYWAPNFWALYLTVDRAFGFYYNVQTSSVTRGLVGDVKMNLLPEISPFVTFLLTLLFQMPTLHGLWKHPNENEALKAIMMSGFSSFMFGWHVHEKAILIVLFTASVLYVNTEGTKFVSKFRLLTLCAYYSLFPLLFKPFEMYIKVLCLSCFWIWLNRKLIIQNCNNIVDKLLCFGFLPLFLFTELIRPAFLPSFEFLSLMLTSCYCAFVNVYLFITLTIQFKEKIIIEKEKYL</sequence>
<keyword evidence="7 11" id="KW-0256">Endoplasmic reticulum</keyword>
<evidence type="ECO:0000256" key="6">
    <source>
        <dbReference type="ARBA" id="ARBA00022692"/>
    </source>
</evidence>
<evidence type="ECO:0000256" key="5">
    <source>
        <dbReference type="ARBA" id="ARBA00022679"/>
    </source>
</evidence>
<keyword evidence="6 11" id="KW-0812">Transmembrane</keyword>
<keyword evidence="5 11" id="KW-0808">Transferase</keyword>
<dbReference type="EC" id="2.4.1.-" evidence="11"/>
<dbReference type="UniPathway" id="UPA00378"/>
<dbReference type="OrthoDB" id="1689333at2759"/>
<evidence type="ECO:0000256" key="11">
    <source>
        <dbReference type="RuleBase" id="RU363110"/>
    </source>
</evidence>
<evidence type="ECO:0000256" key="10">
    <source>
        <dbReference type="ARBA" id="ARBA00047346"/>
    </source>
</evidence>
<evidence type="ECO:0000313" key="12">
    <source>
        <dbReference type="EMBL" id="EPZ32743.1"/>
    </source>
</evidence>
<evidence type="ECO:0000256" key="9">
    <source>
        <dbReference type="ARBA" id="ARBA00023136"/>
    </source>
</evidence>
<dbReference type="GO" id="GO:0042283">
    <property type="term" value="F:dolichyl pyrophosphate Glc1Man9GlcNAc2 alpha-1,3-glucosyltransferase activity"/>
    <property type="evidence" value="ECO:0007669"/>
    <property type="project" value="UniProtKB-EC"/>
</dbReference>
<organism evidence="12 13">
    <name type="scientific">Rozella allomycis (strain CSF55)</name>
    <dbReference type="NCBI Taxonomy" id="988480"/>
    <lineage>
        <taxon>Eukaryota</taxon>
        <taxon>Fungi</taxon>
        <taxon>Fungi incertae sedis</taxon>
        <taxon>Cryptomycota</taxon>
        <taxon>Cryptomycota incertae sedis</taxon>
        <taxon>Rozella</taxon>
    </lineage>
</organism>
<keyword evidence="8 11" id="KW-1133">Transmembrane helix</keyword>
<evidence type="ECO:0000256" key="4">
    <source>
        <dbReference type="ARBA" id="ARBA00022676"/>
    </source>
</evidence>